<name>A0A1X0QGA0_9MICR</name>
<accession>A0A1X0QGA0</accession>
<dbReference type="EMBL" id="LTAI01000501">
    <property type="protein sequence ID" value="ORD98695.1"/>
    <property type="molecule type" value="Genomic_DNA"/>
</dbReference>
<reference evidence="1 2" key="1">
    <citation type="journal article" date="2017" name="Environ. Microbiol.">
        <title>Decay of the glycolytic pathway and adaptation to intranuclear parasitism within Enterocytozoonidae microsporidia.</title>
        <authorList>
            <person name="Wiredu Boakye D."/>
            <person name="Jaroenlak P."/>
            <person name="Prachumwat A."/>
            <person name="Williams T.A."/>
            <person name="Bateman K.S."/>
            <person name="Itsathitphaisarn O."/>
            <person name="Sritunyalucksana K."/>
            <person name="Paszkiewicz K.H."/>
            <person name="Moore K.A."/>
            <person name="Stentiford G.D."/>
            <person name="Williams B.A."/>
        </authorList>
    </citation>
    <scope>NUCLEOTIDE SEQUENCE [LARGE SCALE GENOMIC DNA]</scope>
    <source>
        <strain evidence="2">canceri</strain>
    </source>
</reference>
<dbReference type="Proteomes" id="UP000192501">
    <property type="component" value="Unassembled WGS sequence"/>
</dbReference>
<organism evidence="1 2">
    <name type="scientific">Hepatospora eriocheir</name>
    <dbReference type="NCBI Taxonomy" id="1081669"/>
    <lineage>
        <taxon>Eukaryota</taxon>
        <taxon>Fungi</taxon>
        <taxon>Fungi incertae sedis</taxon>
        <taxon>Microsporidia</taxon>
        <taxon>Hepatosporidae</taxon>
        <taxon>Hepatospora</taxon>
    </lineage>
</organism>
<gene>
    <name evidence="1" type="ORF">A0H76_2053</name>
</gene>
<sequence>MYFICLSVTDLSTSRLSDPNSKKIVNFLAPLTSFFSLVSSSVLIDLLTKSSGFGISVVDSSIKNEESLSKIGSSLRCKISLEESFNFLLLNFLLFGDLLTDLPEYDLFLCLIFIKGKFLILIYSSKGVKNDQITKLAI</sequence>
<dbReference type="VEuPathDB" id="MicrosporidiaDB:A0H76_2053"/>
<dbReference type="AlphaFoldDB" id="A0A1X0QGA0"/>
<protein>
    <submittedName>
        <fullName evidence="1">Uncharacterized protein</fullName>
    </submittedName>
</protein>
<evidence type="ECO:0000313" key="2">
    <source>
        <dbReference type="Proteomes" id="UP000192501"/>
    </source>
</evidence>
<evidence type="ECO:0000313" key="1">
    <source>
        <dbReference type="EMBL" id="ORD98695.1"/>
    </source>
</evidence>
<comment type="caution">
    <text evidence="1">The sequence shown here is derived from an EMBL/GenBank/DDBJ whole genome shotgun (WGS) entry which is preliminary data.</text>
</comment>
<proteinExistence type="predicted"/>